<keyword evidence="1 5" id="KW-0489">Methyltransferase</keyword>
<gene>
    <name evidence="5 8" type="primary">prmC</name>
    <name evidence="8" type="ORF">V8V93_13225</name>
</gene>
<dbReference type="PANTHER" id="PTHR18895:SF74">
    <property type="entry name" value="MTRF1L RELEASE FACTOR GLUTAMINE METHYLTRANSFERASE"/>
    <property type="match status" value="1"/>
</dbReference>
<dbReference type="GO" id="GO:0102559">
    <property type="term" value="F:peptide chain release factor N(5)-glutamine methyltransferase activity"/>
    <property type="evidence" value="ECO:0007669"/>
    <property type="project" value="UniProtKB-EC"/>
</dbReference>
<dbReference type="InterPro" id="IPR004556">
    <property type="entry name" value="HemK-like"/>
</dbReference>
<evidence type="ECO:0000256" key="1">
    <source>
        <dbReference type="ARBA" id="ARBA00022603"/>
    </source>
</evidence>
<keyword evidence="2 5" id="KW-0808">Transferase</keyword>
<dbReference type="CDD" id="cd02440">
    <property type="entry name" value="AdoMet_MTases"/>
    <property type="match status" value="1"/>
</dbReference>
<dbReference type="Pfam" id="PF17827">
    <property type="entry name" value="PrmC_N"/>
    <property type="match status" value="1"/>
</dbReference>
<evidence type="ECO:0000256" key="4">
    <source>
        <dbReference type="ARBA" id="ARBA00048391"/>
    </source>
</evidence>
<dbReference type="NCBIfam" id="TIGR03534">
    <property type="entry name" value="RF_mod_PrmC"/>
    <property type="match status" value="1"/>
</dbReference>
<dbReference type="Gene3D" id="1.10.8.10">
    <property type="entry name" value="DNA helicase RuvA subunit, C-terminal domain"/>
    <property type="match status" value="1"/>
</dbReference>
<dbReference type="Pfam" id="PF05175">
    <property type="entry name" value="MTS"/>
    <property type="match status" value="1"/>
</dbReference>
<dbReference type="PROSITE" id="PS00092">
    <property type="entry name" value="N6_MTASE"/>
    <property type="match status" value="1"/>
</dbReference>
<evidence type="ECO:0000313" key="8">
    <source>
        <dbReference type="EMBL" id="WWX21404.1"/>
    </source>
</evidence>
<dbReference type="PANTHER" id="PTHR18895">
    <property type="entry name" value="HEMK METHYLTRANSFERASE"/>
    <property type="match status" value="1"/>
</dbReference>
<dbReference type="Gene3D" id="3.40.50.150">
    <property type="entry name" value="Vaccinia Virus protein VP39"/>
    <property type="match status" value="1"/>
</dbReference>
<dbReference type="InterPro" id="IPR040758">
    <property type="entry name" value="PrmC_N"/>
</dbReference>
<evidence type="ECO:0000313" key="9">
    <source>
        <dbReference type="Proteomes" id="UP001385389"/>
    </source>
</evidence>
<evidence type="ECO:0000256" key="5">
    <source>
        <dbReference type="HAMAP-Rule" id="MF_02126"/>
    </source>
</evidence>
<feature type="binding site" evidence="5">
    <location>
        <position position="143"/>
    </location>
    <ligand>
        <name>S-adenosyl-L-methionine</name>
        <dbReference type="ChEBI" id="CHEBI:59789"/>
    </ligand>
</feature>
<dbReference type="Proteomes" id="UP001385389">
    <property type="component" value="Chromosome"/>
</dbReference>
<evidence type="ECO:0000259" key="7">
    <source>
        <dbReference type="Pfam" id="PF17827"/>
    </source>
</evidence>
<evidence type="ECO:0000259" key="6">
    <source>
        <dbReference type="Pfam" id="PF05175"/>
    </source>
</evidence>
<dbReference type="InterPro" id="IPR029063">
    <property type="entry name" value="SAM-dependent_MTases_sf"/>
</dbReference>
<name>A0ABZ2IWU8_9BACT</name>
<feature type="binding site" evidence="5">
    <location>
        <position position="172"/>
    </location>
    <ligand>
        <name>S-adenosyl-L-methionine</name>
        <dbReference type="ChEBI" id="CHEBI:59789"/>
    </ligand>
</feature>
<feature type="domain" description="Release factor glutamine methyltransferase N-terminal" evidence="7">
    <location>
        <begin position="7"/>
        <end position="75"/>
    </location>
</feature>
<proteinExistence type="inferred from homology"/>
<feature type="binding site" evidence="5">
    <location>
        <position position="187"/>
    </location>
    <ligand>
        <name>S-adenosyl-L-methionine</name>
        <dbReference type="ChEBI" id="CHEBI:59789"/>
    </ligand>
</feature>
<keyword evidence="3 5" id="KW-0949">S-adenosyl-L-methionine</keyword>
<keyword evidence="9" id="KW-1185">Reference proteome</keyword>
<evidence type="ECO:0000256" key="3">
    <source>
        <dbReference type="ARBA" id="ARBA00022691"/>
    </source>
</evidence>
<dbReference type="HAMAP" id="MF_02126">
    <property type="entry name" value="RF_methyltr_PrmC"/>
    <property type="match status" value="1"/>
</dbReference>
<feature type="binding site" evidence="5">
    <location>
        <begin position="120"/>
        <end position="124"/>
    </location>
    <ligand>
        <name>S-adenosyl-L-methionine</name>
        <dbReference type="ChEBI" id="CHEBI:59789"/>
    </ligand>
</feature>
<dbReference type="SUPFAM" id="SSF53335">
    <property type="entry name" value="S-adenosyl-L-methionine-dependent methyltransferases"/>
    <property type="match status" value="1"/>
</dbReference>
<dbReference type="InterPro" id="IPR002052">
    <property type="entry name" value="DNA_methylase_N6_adenine_CS"/>
</dbReference>
<dbReference type="InterPro" id="IPR019874">
    <property type="entry name" value="RF_methyltr_PrmC"/>
</dbReference>
<organism evidence="8 9">
    <name type="scientific">Pseudodesulfovibrio methanolicus</name>
    <dbReference type="NCBI Taxonomy" id="3126690"/>
    <lineage>
        <taxon>Bacteria</taxon>
        <taxon>Pseudomonadati</taxon>
        <taxon>Thermodesulfobacteriota</taxon>
        <taxon>Desulfovibrionia</taxon>
        <taxon>Desulfovibrionales</taxon>
        <taxon>Desulfovibrionaceae</taxon>
    </lineage>
</organism>
<dbReference type="EC" id="2.1.1.297" evidence="5"/>
<sequence>MSRNIQDVLKECESRLSGVDSPRLSAELLAAHALDCSRLTLNLERGRVLTDDEYAAVNALVTRREAGEPVAYILGSREFYGLDFAVSPAVLIPRPETEHIVEAVEQTFSRDQSFCFADLGTGSGILAVTIAVLFPNAQGVAVDVSPAALAVAKANARAHNVADRLEFHQADFTRETVKGAFDLVVSNPPYVSESEFAAASPEVTAFEPIGALVSGPDGLDHIRAMLPGVATMLKPGGRFFMEIGYDQAKMIIDIIIDKYPRFEGVGVKKDLSGRDRVVSARKK</sequence>
<dbReference type="InterPro" id="IPR007848">
    <property type="entry name" value="Small_mtfrase_dom"/>
</dbReference>
<comment type="function">
    <text evidence="5">Methylates the class 1 translation termination release factors RF1/PrfA and RF2/PrfB on the glutamine residue of the universally conserved GGQ motif.</text>
</comment>
<comment type="catalytic activity">
    <reaction evidence="4 5">
        <text>L-glutaminyl-[peptide chain release factor] + S-adenosyl-L-methionine = N(5)-methyl-L-glutaminyl-[peptide chain release factor] + S-adenosyl-L-homocysteine + H(+)</text>
        <dbReference type="Rhea" id="RHEA:42896"/>
        <dbReference type="Rhea" id="RHEA-COMP:10271"/>
        <dbReference type="Rhea" id="RHEA-COMP:10272"/>
        <dbReference type="ChEBI" id="CHEBI:15378"/>
        <dbReference type="ChEBI" id="CHEBI:30011"/>
        <dbReference type="ChEBI" id="CHEBI:57856"/>
        <dbReference type="ChEBI" id="CHEBI:59789"/>
        <dbReference type="ChEBI" id="CHEBI:61891"/>
        <dbReference type="EC" id="2.1.1.297"/>
    </reaction>
</comment>
<dbReference type="InterPro" id="IPR050320">
    <property type="entry name" value="N5-glutamine_MTase"/>
</dbReference>
<dbReference type="RefSeq" id="WP_338667062.1">
    <property type="nucleotide sequence ID" value="NZ_CP146609.1"/>
</dbReference>
<feature type="domain" description="Methyltransferase small" evidence="6">
    <location>
        <begin position="108"/>
        <end position="195"/>
    </location>
</feature>
<evidence type="ECO:0000256" key="2">
    <source>
        <dbReference type="ARBA" id="ARBA00022679"/>
    </source>
</evidence>
<dbReference type="EMBL" id="CP146609">
    <property type="protein sequence ID" value="WWX21404.1"/>
    <property type="molecule type" value="Genomic_DNA"/>
</dbReference>
<feature type="binding site" evidence="5">
    <location>
        <begin position="187"/>
        <end position="190"/>
    </location>
    <ligand>
        <name>substrate</name>
    </ligand>
</feature>
<accession>A0ABZ2IWU8</accession>
<protein>
    <recommendedName>
        <fullName evidence="5">Release factor glutamine methyltransferase</fullName>
        <shortName evidence="5">RF MTase</shortName>
        <ecNumber evidence="5">2.1.1.297</ecNumber>
    </recommendedName>
    <alternativeName>
        <fullName evidence="5">N5-glutamine methyltransferase PrmC</fullName>
    </alternativeName>
    <alternativeName>
        <fullName evidence="5">Protein-(glutamine-N5) MTase PrmC</fullName>
    </alternativeName>
    <alternativeName>
        <fullName evidence="5">Protein-glutamine N-methyltransferase PrmC</fullName>
    </alternativeName>
</protein>
<comment type="similarity">
    <text evidence="5">Belongs to the protein N5-glutamine methyltransferase family. PrmC subfamily.</text>
</comment>
<dbReference type="GO" id="GO:0032259">
    <property type="term" value="P:methylation"/>
    <property type="evidence" value="ECO:0007669"/>
    <property type="project" value="UniProtKB-KW"/>
</dbReference>
<reference evidence="8 9" key="1">
    <citation type="submission" date="2024-03" db="EMBL/GenBank/DDBJ databases">
        <title>Phenotype and Genome Characterization of a Sulfate-Reducing Bacterium Pseudodesulfovibrio sp. strain 5S69, isolated from Petroleum Reservoir in Tatarstan (Russia).</title>
        <authorList>
            <person name="Bidzhieva S.K."/>
            <person name="Kadnikov V."/>
            <person name="Tourova T.P."/>
            <person name="Samigullina S.R."/>
            <person name="Sokolova D.S."/>
            <person name="Poltaraus A.B."/>
            <person name="Avtukh A.N."/>
            <person name="Tereshina V.M."/>
            <person name="Mardanov A.V."/>
            <person name="Nazina T.N."/>
        </authorList>
    </citation>
    <scope>NUCLEOTIDE SEQUENCE [LARGE SCALE GENOMIC DNA]</scope>
    <source>
        <strain evidence="8 9">5S69</strain>
    </source>
</reference>
<dbReference type="NCBIfam" id="TIGR00536">
    <property type="entry name" value="hemK_fam"/>
    <property type="match status" value="1"/>
</dbReference>